<evidence type="ECO:0000256" key="9">
    <source>
        <dbReference type="ARBA" id="ARBA00022927"/>
    </source>
</evidence>
<dbReference type="GO" id="GO:0015031">
    <property type="term" value="P:protein transport"/>
    <property type="evidence" value="ECO:0007669"/>
    <property type="project" value="UniProtKB-KW"/>
</dbReference>
<comment type="subcellular location">
    <subcellularLocation>
        <location evidence="3">Cell membrane</location>
        <topology evidence="3">Peripheral membrane protein</topology>
        <orientation evidence="3">Cytoplasmic side</orientation>
    </subcellularLocation>
    <subcellularLocation>
        <location evidence="2">Cytoplasm</location>
        <location evidence="2">Cytoskeleton</location>
    </subcellularLocation>
    <subcellularLocation>
        <location evidence="1">Cytoplasmic vesicle membrane</location>
        <topology evidence="1">Peripheral membrane protein</topology>
        <orientation evidence="1">Cytoplasmic side</orientation>
    </subcellularLocation>
</comment>
<evidence type="ECO:0000313" key="16">
    <source>
        <dbReference type="EMBL" id="NXP26122.1"/>
    </source>
</evidence>
<evidence type="ECO:0000256" key="3">
    <source>
        <dbReference type="ARBA" id="ARBA00004413"/>
    </source>
</evidence>
<evidence type="ECO:0000256" key="7">
    <source>
        <dbReference type="ARBA" id="ARBA00022490"/>
    </source>
</evidence>
<proteinExistence type="inferred from homology"/>
<keyword evidence="17" id="KW-1185">Reference proteome</keyword>
<evidence type="ECO:0000256" key="8">
    <source>
        <dbReference type="ARBA" id="ARBA00022737"/>
    </source>
</evidence>
<evidence type="ECO:0000256" key="1">
    <source>
        <dbReference type="ARBA" id="ARBA00004180"/>
    </source>
</evidence>
<keyword evidence="6" id="KW-1003">Cell membrane</keyword>
<keyword evidence="8" id="KW-0677">Repeat</keyword>
<dbReference type="PANTHER" id="PTHR21345">
    <property type="entry name" value="SPIRE"/>
    <property type="match status" value="1"/>
</dbReference>
<dbReference type="GO" id="GO:0040038">
    <property type="term" value="P:polar body extrusion after meiotic divisions"/>
    <property type="evidence" value="ECO:0007669"/>
    <property type="project" value="TreeGrafter"/>
</dbReference>
<evidence type="ECO:0000256" key="14">
    <source>
        <dbReference type="SAM" id="MobiDB-lite"/>
    </source>
</evidence>
<feature type="region of interest" description="Disordered" evidence="14">
    <location>
        <begin position="336"/>
        <end position="363"/>
    </location>
</feature>
<evidence type="ECO:0000259" key="15">
    <source>
        <dbReference type="PROSITE" id="PS51377"/>
    </source>
</evidence>
<keyword evidence="13" id="KW-0968">Cytoplasmic vesicle</keyword>
<keyword evidence="10" id="KW-0472">Membrane</keyword>
<keyword evidence="11" id="KW-0009">Actin-binding</keyword>
<keyword evidence="7" id="KW-0963">Cytoplasm</keyword>
<dbReference type="GO" id="GO:0036089">
    <property type="term" value="P:cleavage furrow formation"/>
    <property type="evidence" value="ECO:0007669"/>
    <property type="project" value="TreeGrafter"/>
</dbReference>
<organism evidence="16 17">
    <name type="scientific">Scytalopus superciliaris</name>
    <dbReference type="NCBI Taxonomy" id="312124"/>
    <lineage>
        <taxon>Eukaryota</taxon>
        <taxon>Metazoa</taxon>
        <taxon>Chordata</taxon>
        <taxon>Craniata</taxon>
        <taxon>Vertebrata</taxon>
        <taxon>Euteleostomi</taxon>
        <taxon>Archelosauria</taxon>
        <taxon>Archosauria</taxon>
        <taxon>Dinosauria</taxon>
        <taxon>Saurischia</taxon>
        <taxon>Theropoda</taxon>
        <taxon>Coelurosauria</taxon>
        <taxon>Aves</taxon>
        <taxon>Neognathae</taxon>
        <taxon>Neoaves</taxon>
        <taxon>Telluraves</taxon>
        <taxon>Australaves</taxon>
        <taxon>Passeriformes</taxon>
        <taxon>Rhinocryptidae</taxon>
        <taxon>Scytalopus</taxon>
    </lineage>
</organism>
<dbReference type="GO" id="GO:0030041">
    <property type="term" value="P:actin filament polymerization"/>
    <property type="evidence" value="ECO:0007669"/>
    <property type="project" value="TreeGrafter"/>
</dbReference>
<dbReference type="Pfam" id="PF16474">
    <property type="entry name" value="KIND"/>
    <property type="match status" value="2"/>
</dbReference>
<feature type="non-terminal residue" evidence="16">
    <location>
        <position position="363"/>
    </location>
</feature>
<dbReference type="GO" id="GO:0048193">
    <property type="term" value="P:Golgi vesicle transport"/>
    <property type="evidence" value="ECO:0007669"/>
    <property type="project" value="TreeGrafter"/>
</dbReference>
<evidence type="ECO:0000256" key="13">
    <source>
        <dbReference type="ARBA" id="ARBA00023329"/>
    </source>
</evidence>
<dbReference type="InterPro" id="IPR029901">
    <property type="entry name" value="Spire"/>
</dbReference>
<dbReference type="GO" id="GO:0005938">
    <property type="term" value="C:cell cortex"/>
    <property type="evidence" value="ECO:0007669"/>
    <property type="project" value="TreeGrafter"/>
</dbReference>
<comment type="caution">
    <text evidence="16">The sequence shown here is derived from an EMBL/GenBank/DDBJ whole genome shotgun (WGS) entry which is preliminary data.</text>
</comment>
<accession>A0A7L1YWY1</accession>
<feature type="domain" description="KIND" evidence="15">
    <location>
        <begin position="13"/>
        <end position="180"/>
    </location>
</feature>
<protein>
    <submittedName>
        <fullName evidence="16">SPIR1 protein</fullName>
    </submittedName>
</protein>
<evidence type="ECO:0000256" key="4">
    <source>
        <dbReference type="ARBA" id="ARBA00010956"/>
    </source>
</evidence>
<feature type="non-terminal residue" evidence="16">
    <location>
        <position position="1"/>
    </location>
</feature>
<feature type="compositionally biased region" description="Polar residues" evidence="14">
    <location>
        <begin position="341"/>
        <end position="350"/>
    </location>
</feature>
<keyword evidence="9" id="KW-0653">Protein transport</keyword>
<dbReference type="AlphaFoldDB" id="A0A7L1YWY1"/>
<evidence type="ECO:0000256" key="12">
    <source>
        <dbReference type="ARBA" id="ARBA00023212"/>
    </source>
</evidence>
<dbReference type="GO" id="GO:0045010">
    <property type="term" value="P:actin nucleation"/>
    <property type="evidence" value="ECO:0007669"/>
    <property type="project" value="InterPro"/>
</dbReference>
<sequence>MEPLRCEQRITKVSLAELLRCFEHPLSEEQAWAICFQCCCKMEQLAWELCPPLHSVFIKGSGSIFIHADGAASFKVYHKSGKSTDVGIIQQSEDKLLEYLGVVIYEALDWGIDSQVERELSAPLEKLLCLMLKLDDEPMKPAVTLQDVIKACEEHLPRPSEATRHYEMTCRRLFDEYMELQKLVTIIQTSKEVHLGSPLSCYFPFTFTHSPTVDLSLPGFSEAPVWPSVICELQAGVRLRKASERPQPRVSPRGCARSPYELLLDDIQHKRYTLRKVSDFENICSTSFLSVPLPMELFCHCLLCPLALCGAMLCLQVLERQLKEPVPWEPSWHELPRAQIKQPQKVQSAAAQEKGSRPKGTCY</sequence>
<evidence type="ECO:0000313" key="17">
    <source>
        <dbReference type="Proteomes" id="UP000580825"/>
    </source>
</evidence>
<evidence type="ECO:0000256" key="11">
    <source>
        <dbReference type="ARBA" id="ARBA00023203"/>
    </source>
</evidence>
<evidence type="ECO:0000256" key="5">
    <source>
        <dbReference type="ARBA" id="ARBA00022448"/>
    </source>
</evidence>
<dbReference type="Proteomes" id="UP000580825">
    <property type="component" value="Unassembled WGS sequence"/>
</dbReference>
<dbReference type="EMBL" id="VXBX01007120">
    <property type="protein sequence ID" value="NXP26122.1"/>
    <property type="molecule type" value="Genomic_DNA"/>
</dbReference>
<dbReference type="GO" id="GO:0005856">
    <property type="term" value="C:cytoskeleton"/>
    <property type="evidence" value="ECO:0007669"/>
    <property type="project" value="UniProtKB-SubCell"/>
</dbReference>
<dbReference type="GO" id="GO:0030659">
    <property type="term" value="C:cytoplasmic vesicle membrane"/>
    <property type="evidence" value="ECO:0007669"/>
    <property type="project" value="UniProtKB-SubCell"/>
</dbReference>
<evidence type="ECO:0000256" key="2">
    <source>
        <dbReference type="ARBA" id="ARBA00004245"/>
    </source>
</evidence>
<dbReference type="GO" id="GO:0005886">
    <property type="term" value="C:plasma membrane"/>
    <property type="evidence" value="ECO:0007669"/>
    <property type="project" value="UniProtKB-SubCell"/>
</dbReference>
<dbReference type="Gene3D" id="1.10.510.10">
    <property type="entry name" value="Transferase(Phosphotransferase) domain 1"/>
    <property type="match status" value="1"/>
</dbReference>
<reference evidence="16 17" key="1">
    <citation type="submission" date="2019-09" db="EMBL/GenBank/DDBJ databases">
        <title>Bird 10,000 Genomes (B10K) Project - Family phase.</title>
        <authorList>
            <person name="Zhang G."/>
        </authorList>
    </citation>
    <scope>NUCLEOTIDE SEQUENCE [LARGE SCALE GENOMIC DNA]</scope>
    <source>
        <strain evidence="16">B10K-DU-002-46</strain>
        <tissue evidence="16">Muscle</tissue>
    </source>
</reference>
<gene>
    <name evidence="16" type="primary">Spire1_0</name>
    <name evidence="16" type="ORF">SCYSUP_R03679</name>
</gene>
<dbReference type="InterPro" id="IPR011019">
    <property type="entry name" value="KIND_dom"/>
</dbReference>
<name>A0A7L1YWY1_9PASS</name>
<dbReference type="GO" id="GO:0003779">
    <property type="term" value="F:actin binding"/>
    <property type="evidence" value="ECO:0007669"/>
    <property type="project" value="UniProtKB-KW"/>
</dbReference>
<dbReference type="GO" id="GO:0051295">
    <property type="term" value="P:establishment of meiotic spindle localization"/>
    <property type="evidence" value="ECO:0007669"/>
    <property type="project" value="TreeGrafter"/>
</dbReference>
<evidence type="ECO:0000256" key="10">
    <source>
        <dbReference type="ARBA" id="ARBA00023136"/>
    </source>
</evidence>
<dbReference type="GO" id="GO:0008017">
    <property type="term" value="F:microtubule binding"/>
    <property type="evidence" value="ECO:0007669"/>
    <property type="project" value="TreeGrafter"/>
</dbReference>
<comment type="similarity">
    <text evidence="4">Belongs to the spire family.</text>
</comment>
<keyword evidence="5" id="KW-0813">Transport</keyword>
<dbReference type="GO" id="GO:0051639">
    <property type="term" value="P:actin filament network formation"/>
    <property type="evidence" value="ECO:0007669"/>
    <property type="project" value="TreeGrafter"/>
</dbReference>
<evidence type="ECO:0000256" key="6">
    <source>
        <dbReference type="ARBA" id="ARBA00022475"/>
    </source>
</evidence>
<keyword evidence="12" id="KW-0206">Cytoskeleton</keyword>
<dbReference type="SMART" id="SM00750">
    <property type="entry name" value="KIND"/>
    <property type="match status" value="1"/>
</dbReference>
<dbReference type="PROSITE" id="PS51377">
    <property type="entry name" value="KIND"/>
    <property type="match status" value="1"/>
</dbReference>
<dbReference type="PANTHER" id="PTHR21345:SF9">
    <property type="entry name" value="KIND DOMAIN-CONTAINING PROTEIN"/>
    <property type="match status" value="1"/>
</dbReference>